<comment type="caution">
    <text evidence="3">The sequence shown here is derived from an EMBL/GenBank/DDBJ whole genome shotgun (WGS) entry which is preliminary data.</text>
</comment>
<dbReference type="InterPro" id="IPR005152">
    <property type="entry name" value="Lipase_secreted"/>
</dbReference>
<dbReference type="InterPro" id="IPR029058">
    <property type="entry name" value="AB_hydrolase_fold"/>
</dbReference>
<keyword evidence="1" id="KW-0732">Signal</keyword>
<dbReference type="PANTHER" id="PTHR34853">
    <property type="match status" value="1"/>
</dbReference>
<dbReference type="OrthoDB" id="5382058at2759"/>
<reference evidence="3 4" key="2">
    <citation type="submission" date="2021-10" db="EMBL/GenBank/DDBJ databases">
        <authorList>
            <person name="Piombo E."/>
        </authorList>
    </citation>
    <scope>NUCLEOTIDE SEQUENCE [LARGE SCALE GENOMIC DNA]</scope>
</reference>
<dbReference type="SUPFAM" id="SSF53474">
    <property type="entry name" value="alpha/beta-Hydrolases"/>
    <property type="match status" value="1"/>
</dbReference>
<dbReference type="Gene3D" id="3.40.50.1820">
    <property type="entry name" value="alpha/beta hydrolase"/>
    <property type="match status" value="2"/>
</dbReference>
<accession>A0A9N9U8H4</accession>
<evidence type="ECO:0000256" key="1">
    <source>
        <dbReference type="SAM" id="SignalP"/>
    </source>
</evidence>
<dbReference type="InterPro" id="IPR000073">
    <property type="entry name" value="AB_hydrolase_1"/>
</dbReference>
<keyword evidence="4" id="KW-1185">Reference proteome</keyword>
<dbReference type="EMBL" id="CABFNO020001350">
    <property type="protein sequence ID" value="CAG9982795.1"/>
    <property type="molecule type" value="Genomic_DNA"/>
</dbReference>
<sequence>MGWGKLFFTVGSVLSSLVASQIVPTEVHNTGFNSSFVLTEAQIKAGDLSDTLIQNVQNVMNFDRTQMAFGGPNEDDFYTLPALTNSTTLKPGQVLKVERITDPSAYAIPANTGLSRIMYTTINFNGTVIPTSGFILWPYAARTFGQALNETAKAPVVVWAHGTSGFFGPQAPSAHRSLWYDNSGPFALAEAGYAVFAPDFAGLGIGKSWDGSEIPHQYHATPATAHDAVYGLRAALETFPESLDNNWVAMGHSEGGGVAWAVAEVLHYEESEFADLVAGYKGVVAASPTTRVFTGPGYFMAPTVAQMLKSIFPSFEFSDWMTPIGVARLNLIKEIQGGIGVFTQVLANLTENVKEDFKDTWYVDAFSKLGDAGHKDFKGPILVLQGTADTYVPYDVTLETVEEAWTNYPNNDLNFLAAEGVGHVPVLRATRQFWQRWIDERFEGKPLAKKGGVRTDVAPLRKDEQYTKIINSFPLWAGLPQFGYEVVLPV</sequence>
<reference evidence="4" key="1">
    <citation type="submission" date="2019-06" db="EMBL/GenBank/DDBJ databases">
        <authorList>
            <person name="Broberg M."/>
        </authorList>
    </citation>
    <scope>NUCLEOTIDE SEQUENCE [LARGE SCALE GENOMIC DNA]</scope>
</reference>
<dbReference type="GO" id="GO:0016042">
    <property type="term" value="P:lipid catabolic process"/>
    <property type="evidence" value="ECO:0007669"/>
    <property type="project" value="InterPro"/>
</dbReference>
<dbReference type="Pfam" id="PF12697">
    <property type="entry name" value="Abhydrolase_6"/>
    <property type="match status" value="1"/>
</dbReference>
<feature type="domain" description="AB hydrolase-1" evidence="2">
    <location>
        <begin position="157"/>
        <end position="433"/>
    </location>
</feature>
<protein>
    <recommendedName>
        <fullName evidence="2">AB hydrolase-1 domain-containing protein</fullName>
    </recommendedName>
</protein>
<dbReference type="AlphaFoldDB" id="A0A9N9U8H4"/>
<dbReference type="GO" id="GO:0004806">
    <property type="term" value="F:triacylglycerol lipase activity"/>
    <property type="evidence" value="ECO:0007669"/>
    <property type="project" value="InterPro"/>
</dbReference>
<feature type="chain" id="PRO_5040425078" description="AB hydrolase-1 domain-containing protein" evidence="1">
    <location>
        <begin position="21"/>
        <end position="490"/>
    </location>
</feature>
<name>A0A9N9U8H4_9HYPO</name>
<dbReference type="PANTHER" id="PTHR34853:SF1">
    <property type="entry name" value="LIPASE 5"/>
    <property type="match status" value="1"/>
</dbReference>
<dbReference type="Proteomes" id="UP000754883">
    <property type="component" value="Unassembled WGS sequence"/>
</dbReference>
<organism evidence="3 4">
    <name type="scientific">Clonostachys byssicola</name>
    <dbReference type="NCBI Taxonomy" id="160290"/>
    <lineage>
        <taxon>Eukaryota</taxon>
        <taxon>Fungi</taxon>
        <taxon>Dikarya</taxon>
        <taxon>Ascomycota</taxon>
        <taxon>Pezizomycotina</taxon>
        <taxon>Sordariomycetes</taxon>
        <taxon>Hypocreomycetidae</taxon>
        <taxon>Hypocreales</taxon>
        <taxon>Bionectriaceae</taxon>
        <taxon>Clonostachys</taxon>
    </lineage>
</organism>
<proteinExistence type="predicted"/>
<evidence type="ECO:0000313" key="4">
    <source>
        <dbReference type="Proteomes" id="UP000754883"/>
    </source>
</evidence>
<feature type="signal peptide" evidence="1">
    <location>
        <begin position="1"/>
        <end position="20"/>
    </location>
</feature>
<evidence type="ECO:0000313" key="3">
    <source>
        <dbReference type="EMBL" id="CAG9982795.1"/>
    </source>
</evidence>
<gene>
    <name evidence="3" type="ORF">CBYS24578_00011071</name>
</gene>
<evidence type="ECO:0000259" key="2">
    <source>
        <dbReference type="Pfam" id="PF12697"/>
    </source>
</evidence>